<dbReference type="NCBIfam" id="TIGR00738">
    <property type="entry name" value="rrf2_super"/>
    <property type="match status" value="1"/>
</dbReference>
<evidence type="ECO:0000313" key="3">
    <source>
        <dbReference type="Proteomes" id="UP000523821"/>
    </source>
</evidence>
<keyword evidence="3" id="KW-1185">Reference proteome</keyword>
<keyword evidence="1" id="KW-0238">DNA-binding</keyword>
<dbReference type="EMBL" id="JACHOO010000007">
    <property type="protein sequence ID" value="MBB5754192.1"/>
    <property type="molecule type" value="Genomic_DNA"/>
</dbReference>
<comment type="caution">
    <text evidence="2">The sequence shown here is derived from an EMBL/GenBank/DDBJ whole genome shotgun (WGS) entry which is preliminary data.</text>
</comment>
<dbReference type="PANTHER" id="PTHR33221">
    <property type="entry name" value="WINGED HELIX-TURN-HELIX TRANSCRIPTIONAL REGULATOR, RRF2 FAMILY"/>
    <property type="match status" value="1"/>
</dbReference>
<dbReference type="InterPro" id="IPR000944">
    <property type="entry name" value="Tscrpt_reg_Rrf2"/>
</dbReference>
<evidence type="ECO:0000256" key="1">
    <source>
        <dbReference type="ARBA" id="ARBA00023125"/>
    </source>
</evidence>
<gene>
    <name evidence="2" type="ORF">GGQ63_003273</name>
</gene>
<dbReference type="RefSeq" id="WP_183857652.1">
    <property type="nucleotide sequence ID" value="NZ_JACHOO010000007.1"/>
</dbReference>
<dbReference type="InterPro" id="IPR036388">
    <property type="entry name" value="WH-like_DNA-bd_sf"/>
</dbReference>
<accession>A0A7W9L354</accession>
<dbReference type="AlphaFoldDB" id="A0A7W9L354"/>
<evidence type="ECO:0000313" key="2">
    <source>
        <dbReference type="EMBL" id="MBB5754192.1"/>
    </source>
</evidence>
<dbReference type="SUPFAM" id="SSF46785">
    <property type="entry name" value="Winged helix' DNA-binding domain"/>
    <property type="match status" value="1"/>
</dbReference>
<dbReference type="PANTHER" id="PTHR33221:SF5">
    <property type="entry name" value="HTH-TYPE TRANSCRIPTIONAL REGULATOR ISCR"/>
    <property type="match status" value="1"/>
</dbReference>
<dbReference type="Gene3D" id="1.10.10.10">
    <property type="entry name" value="Winged helix-like DNA-binding domain superfamily/Winged helix DNA-binding domain"/>
    <property type="match status" value="1"/>
</dbReference>
<dbReference type="PROSITE" id="PS51197">
    <property type="entry name" value="HTH_RRF2_2"/>
    <property type="match status" value="1"/>
</dbReference>
<sequence>MISQKAKYAFKALIHLARQPTGATVQIDEIAREAGVPRKFLEHILLDLKRRGLIVSRRGRAGGYTMLKSPAEITLGQVLRAIDGPIAPLSCISRTAYQPCADCADEKTCAVRRIFADTYAAQLLLFDATTLADALRGDETADNPADRESVFVA</sequence>
<dbReference type="GO" id="GO:0005829">
    <property type="term" value="C:cytosol"/>
    <property type="evidence" value="ECO:0007669"/>
    <property type="project" value="TreeGrafter"/>
</dbReference>
<reference evidence="2 3" key="1">
    <citation type="submission" date="2020-08" db="EMBL/GenBank/DDBJ databases">
        <title>Genomic Encyclopedia of Type Strains, Phase IV (KMG-IV): sequencing the most valuable type-strain genomes for metagenomic binning, comparative biology and taxonomic classification.</title>
        <authorList>
            <person name="Goeker M."/>
        </authorList>
    </citation>
    <scope>NUCLEOTIDE SEQUENCE [LARGE SCALE GENOMIC DNA]</scope>
    <source>
        <strain evidence="2 3">DSM 16268</strain>
    </source>
</reference>
<name>A0A7W9L354_9HYPH</name>
<protein>
    <submittedName>
        <fullName evidence="2">Rrf2 family protein</fullName>
    </submittedName>
</protein>
<dbReference type="Pfam" id="PF02082">
    <property type="entry name" value="Rrf2"/>
    <property type="match status" value="1"/>
</dbReference>
<organism evidence="2 3">
    <name type="scientific">Prosthecomicrobium pneumaticum</name>
    <dbReference type="NCBI Taxonomy" id="81895"/>
    <lineage>
        <taxon>Bacteria</taxon>
        <taxon>Pseudomonadati</taxon>
        <taxon>Pseudomonadota</taxon>
        <taxon>Alphaproteobacteria</taxon>
        <taxon>Hyphomicrobiales</taxon>
        <taxon>Kaistiaceae</taxon>
        <taxon>Prosthecomicrobium</taxon>
    </lineage>
</organism>
<dbReference type="GO" id="GO:0003677">
    <property type="term" value="F:DNA binding"/>
    <property type="evidence" value="ECO:0007669"/>
    <property type="project" value="UniProtKB-KW"/>
</dbReference>
<dbReference type="InterPro" id="IPR036390">
    <property type="entry name" value="WH_DNA-bd_sf"/>
</dbReference>
<proteinExistence type="predicted"/>
<dbReference type="Proteomes" id="UP000523821">
    <property type="component" value="Unassembled WGS sequence"/>
</dbReference>
<dbReference type="GO" id="GO:0003700">
    <property type="term" value="F:DNA-binding transcription factor activity"/>
    <property type="evidence" value="ECO:0007669"/>
    <property type="project" value="TreeGrafter"/>
</dbReference>